<dbReference type="Pfam" id="PF12666">
    <property type="entry name" value="PrgI"/>
    <property type="match status" value="1"/>
</dbReference>
<name>A0A2M6YBH1_9BACT</name>
<evidence type="ECO:0000313" key="2">
    <source>
        <dbReference type="EMBL" id="PIU24051.1"/>
    </source>
</evidence>
<evidence type="ECO:0000256" key="1">
    <source>
        <dbReference type="SAM" id="Phobius"/>
    </source>
</evidence>
<evidence type="ECO:0008006" key="4">
    <source>
        <dbReference type="Google" id="ProtNLM"/>
    </source>
</evidence>
<dbReference type="Proteomes" id="UP000229896">
    <property type="component" value="Unassembled WGS sequence"/>
</dbReference>
<dbReference type="EMBL" id="PEXI01000099">
    <property type="protein sequence ID" value="PIU24051.1"/>
    <property type="molecule type" value="Genomic_DNA"/>
</dbReference>
<feature type="transmembrane region" description="Helical" evidence="1">
    <location>
        <begin position="21"/>
        <end position="38"/>
    </location>
</feature>
<evidence type="ECO:0000313" key="3">
    <source>
        <dbReference type="Proteomes" id="UP000229896"/>
    </source>
</evidence>
<dbReference type="AlphaFoldDB" id="A0A2M6YBH1"/>
<keyword evidence="1" id="KW-1133">Transmembrane helix</keyword>
<keyword evidence="1" id="KW-0812">Transmembrane</keyword>
<dbReference type="InterPro" id="IPR024414">
    <property type="entry name" value="Uncharacterised_PrgI"/>
</dbReference>
<keyword evidence="1" id="KW-0472">Membrane</keyword>
<accession>A0A2M6YBH1</accession>
<reference evidence="3" key="1">
    <citation type="submission" date="2017-09" db="EMBL/GenBank/DDBJ databases">
        <title>Depth-based differentiation of microbial function through sediment-hosted aquifers and enrichment of novel symbionts in the deep terrestrial subsurface.</title>
        <authorList>
            <person name="Probst A.J."/>
            <person name="Ladd B."/>
            <person name="Jarett J.K."/>
            <person name="Geller-Mcgrath D.E."/>
            <person name="Sieber C.M.K."/>
            <person name="Emerson J.B."/>
            <person name="Anantharaman K."/>
            <person name="Thomas B.C."/>
            <person name="Malmstrom R."/>
            <person name="Stieglmeier M."/>
            <person name="Klingl A."/>
            <person name="Woyke T."/>
            <person name="Ryan C.M."/>
            <person name="Banfield J.F."/>
        </authorList>
    </citation>
    <scope>NUCLEOTIDE SEQUENCE [LARGE SCALE GENOMIC DNA]</scope>
</reference>
<feature type="transmembrane region" description="Helical" evidence="1">
    <location>
        <begin position="44"/>
        <end position="65"/>
    </location>
</feature>
<sequence length="141" mass="15825">MQFKVPQKIDIEDRILGPLTMIQIVYTAVGAGAGYIILSAISGIVGWIFALPIFLLTFFVVFVKINGQSFGLFLRNLATYMSNPKTRLWRKGDNNIRVEIYHPQITKAADPYANKHYSRADIEKLANIIDSRGKNNPPAVN</sequence>
<comment type="caution">
    <text evidence="2">The sequence shown here is derived from an EMBL/GenBank/DDBJ whole genome shotgun (WGS) entry which is preliminary data.</text>
</comment>
<organism evidence="2 3">
    <name type="scientific">Candidatus Berkelbacteria bacterium CG08_land_8_20_14_0_20_39_8</name>
    <dbReference type="NCBI Taxonomy" id="1974511"/>
    <lineage>
        <taxon>Bacteria</taxon>
        <taxon>Candidatus Berkelbacteria</taxon>
    </lineage>
</organism>
<gene>
    <name evidence="2" type="ORF">COT12_03140</name>
</gene>
<protein>
    <recommendedName>
        <fullName evidence="4">PrgI family protein</fullName>
    </recommendedName>
</protein>
<proteinExistence type="predicted"/>